<sequence length="272" mass="27712">MNVIDPVDEQSAGLCRALRPVLATALIRDPAAAARLGVDAILPAVVALRAVQRAPQTRGRHDLLHRRCRVLPAVGADTATGAATVRVTERAGWQLVRARIEVGPSRAGRRWPGGAVVVHDLARRLDDDAPTGAAPLRTPVPAPSAGRTPDRGARPPGAGRAVRIGALDVAAWAEAGGDRGRVHTLPGAARAAGLRAGADDVVAHGLLLAAVSLALVPAGSGAVDARMPAPLPVPAAGAAAVRRPDAAPSVCVLLDGRTGELTAGGRCVLRRR</sequence>
<reference evidence="2" key="1">
    <citation type="submission" date="2022-10" db="EMBL/GenBank/DDBJ databases">
        <title>Genome sequence of Actinomyces israelii ATCC 10048.</title>
        <authorList>
            <person name="Watt R.M."/>
            <person name="Tong W.M."/>
        </authorList>
    </citation>
    <scope>NUCLEOTIDE SEQUENCE</scope>
    <source>
        <strain evidence="2">ATCC 10048</strain>
    </source>
</reference>
<dbReference type="EMBL" id="JAPTMY010000017">
    <property type="protein sequence ID" value="MCZ0858145.1"/>
    <property type="molecule type" value="Genomic_DNA"/>
</dbReference>
<comment type="caution">
    <text evidence="2">The sequence shown here is derived from an EMBL/GenBank/DDBJ whole genome shotgun (WGS) entry which is preliminary data.</text>
</comment>
<organism evidence="2 3">
    <name type="scientific">Actinomyces israelii</name>
    <dbReference type="NCBI Taxonomy" id="1659"/>
    <lineage>
        <taxon>Bacteria</taxon>
        <taxon>Bacillati</taxon>
        <taxon>Actinomycetota</taxon>
        <taxon>Actinomycetes</taxon>
        <taxon>Actinomycetales</taxon>
        <taxon>Actinomycetaceae</taxon>
        <taxon>Actinomyces</taxon>
    </lineage>
</organism>
<evidence type="ECO:0000313" key="3">
    <source>
        <dbReference type="Proteomes" id="UP001072034"/>
    </source>
</evidence>
<feature type="region of interest" description="Disordered" evidence="1">
    <location>
        <begin position="127"/>
        <end position="159"/>
    </location>
</feature>
<keyword evidence="3" id="KW-1185">Reference proteome</keyword>
<dbReference type="RefSeq" id="WP_268917592.1">
    <property type="nucleotide sequence ID" value="NZ_CP124548.1"/>
</dbReference>
<protein>
    <submittedName>
        <fullName evidence="2">Protein dehydratase</fullName>
    </submittedName>
</protein>
<evidence type="ECO:0000256" key="1">
    <source>
        <dbReference type="SAM" id="MobiDB-lite"/>
    </source>
</evidence>
<evidence type="ECO:0000313" key="2">
    <source>
        <dbReference type="EMBL" id="MCZ0858145.1"/>
    </source>
</evidence>
<accession>A0ABT4I8T1</accession>
<proteinExistence type="predicted"/>
<name>A0ABT4I8T1_9ACTO</name>
<gene>
    <name evidence="2" type="ORF">OHJ16_08835</name>
</gene>
<dbReference type="Proteomes" id="UP001072034">
    <property type="component" value="Unassembled WGS sequence"/>
</dbReference>
<dbReference type="Gene3D" id="3.10.129.10">
    <property type="entry name" value="Hotdog Thioesterase"/>
    <property type="match status" value="1"/>
</dbReference>